<feature type="region of interest" description="Disordered" evidence="2">
    <location>
        <begin position="867"/>
        <end position="991"/>
    </location>
</feature>
<evidence type="ECO:0008006" key="5">
    <source>
        <dbReference type="Google" id="ProtNLM"/>
    </source>
</evidence>
<feature type="compositionally biased region" description="Low complexity" evidence="2">
    <location>
        <begin position="509"/>
        <end position="524"/>
    </location>
</feature>
<proteinExistence type="predicted"/>
<protein>
    <recommendedName>
        <fullName evidence="5">Tuberous sclerosis 1</fullName>
    </recommendedName>
</protein>
<dbReference type="SUPFAM" id="SSF48371">
    <property type="entry name" value="ARM repeat"/>
    <property type="match status" value="1"/>
</dbReference>
<dbReference type="STRING" id="363999.A0A439D6M0"/>
<feature type="compositionally biased region" description="Basic and acidic residues" evidence="2">
    <location>
        <begin position="971"/>
        <end position="980"/>
    </location>
</feature>
<evidence type="ECO:0000313" key="3">
    <source>
        <dbReference type="EMBL" id="RWA10051.1"/>
    </source>
</evidence>
<accession>A0A439D6M0</accession>
<sequence>MSAAPTLKELTKAVGSFVRTASLPLPDDLVQIIEAFLYKRADKWDESIAEKVHDELLAIFKQDIAQEPSRYAAFIAVLRHFHPLIGQPARVLQWFDLLLPVLTHLGQDKDLASESQGIVLDILTGGDGNDTSSFTRGAATPVAEKIILLWFREVELLQEGPDSLQEFKEKQLRETLLLYGKKRPKDFMTVLDQFVCKRSHRPSALLLLSSFVQSQPPHLYLILQTPLFGNLLNCLQRDTSTTIISLALTVLTMVLPHVPSSLVPHLPTLFNIYARLLFWERELSIHVTAEEGEERSLSSNAPNWDVCPFSSNVDDTNVLQLLNYFTILYGLYPINFMDYIRKPQRYLRHAEAPDADVIEVQPTEIRHASEKFRQCHLLHENFYTLTIDSEKTDFGRWIKSEPAEVVADCMALRQLSDELLEAVPLDLSQILNSDGGDLDKDEKEPGLLSSSFNIGTSDFENFRLSSGSSISQLGMGGRTNQAAARHSSLSSHQSKRDSSSTRRSETESDSPTLSRQLVTSSSQTQLQDLMNSNKVVKSSLHQSLANDSVPSLSLSYHESVPEKSSSQLHLNLPGPSVQLPNAATSEKQRKLVRYVYLLYNDLVFERFLKQQHLTHIGELRRRHVREAASEAETLNIITANKHLKQRLEEAKKAEIQAKTEAEKSRTLAKKWEADIFNKLKVLRDEQKKWNIERSGLQTELKGAKDEAEELRTLVCEVEVRELRLKQNIQSADINFGELERLRSEVARLTESARNYQAQEADRQASMTRAAEADSRAEAAGMKLAARESEFKRTQDLFESRIAELNSRLKEVLETGGGQSVETLKAQLTTALEASRATQAGLQTRMRELSQKNTELQTRIYQMEASISIPVESATRPSADTEDDLSSNPGSSPSSSNRRRQSLSESELFEATSCNATPPLEPLGIMIPASTQARQPTLQEGEGSSANKGSPSSIAERYFGRAGSQHRKDRKEKKEEKERKKSTGLRGIRGFV</sequence>
<dbReference type="EMBL" id="RYZI01000129">
    <property type="protein sequence ID" value="RWA10051.1"/>
    <property type="molecule type" value="Genomic_DNA"/>
</dbReference>
<evidence type="ECO:0000256" key="1">
    <source>
        <dbReference type="SAM" id="Coils"/>
    </source>
</evidence>
<dbReference type="AlphaFoldDB" id="A0A439D6M0"/>
<keyword evidence="1" id="KW-0175">Coiled coil</keyword>
<name>A0A439D6M0_9PEZI</name>
<dbReference type="InterPro" id="IPR016024">
    <property type="entry name" value="ARM-type_fold"/>
</dbReference>
<dbReference type="GO" id="GO:0032007">
    <property type="term" value="P:negative regulation of TOR signaling"/>
    <property type="evidence" value="ECO:0007669"/>
    <property type="project" value="TreeGrafter"/>
</dbReference>
<organism evidence="3 4">
    <name type="scientific">Xylaria grammica</name>
    <dbReference type="NCBI Taxonomy" id="363999"/>
    <lineage>
        <taxon>Eukaryota</taxon>
        <taxon>Fungi</taxon>
        <taxon>Dikarya</taxon>
        <taxon>Ascomycota</taxon>
        <taxon>Pezizomycotina</taxon>
        <taxon>Sordariomycetes</taxon>
        <taxon>Xylariomycetidae</taxon>
        <taxon>Xylariales</taxon>
        <taxon>Xylariaceae</taxon>
        <taxon>Xylaria</taxon>
    </lineage>
</organism>
<dbReference type="GO" id="GO:0033596">
    <property type="term" value="C:TSC1-TSC2 complex"/>
    <property type="evidence" value="ECO:0007669"/>
    <property type="project" value="TreeGrafter"/>
</dbReference>
<comment type="caution">
    <text evidence="3">The sequence shown here is derived from an EMBL/GenBank/DDBJ whole genome shotgun (WGS) entry which is preliminary data.</text>
</comment>
<reference evidence="3 4" key="1">
    <citation type="submission" date="2018-12" db="EMBL/GenBank/DDBJ databases">
        <title>Draft genome sequence of Xylaria grammica IHI A82.</title>
        <authorList>
            <person name="Buettner E."/>
            <person name="Kellner H."/>
        </authorList>
    </citation>
    <scope>NUCLEOTIDE SEQUENCE [LARGE SCALE GENOMIC DNA]</scope>
    <source>
        <strain evidence="3 4">IHI A82</strain>
    </source>
</reference>
<dbReference type="GO" id="GO:0051726">
    <property type="term" value="P:regulation of cell cycle"/>
    <property type="evidence" value="ECO:0007669"/>
    <property type="project" value="TreeGrafter"/>
</dbReference>
<evidence type="ECO:0000256" key="2">
    <source>
        <dbReference type="SAM" id="MobiDB-lite"/>
    </source>
</evidence>
<dbReference type="PANTHER" id="PTHR15154">
    <property type="entry name" value="HAMARTIN"/>
    <property type="match status" value="1"/>
</dbReference>
<dbReference type="Pfam" id="PF04388">
    <property type="entry name" value="Hamartin"/>
    <property type="match status" value="1"/>
</dbReference>
<dbReference type="PANTHER" id="PTHR15154:SF2">
    <property type="entry name" value="HAMARTIN"/>
    <property type="match status" value="1"/>
</dbReference>
<evidence type="ECO:0000313" key="4">
    <source>
        <dbReference type="Proteomes" id="UP000286045"/>
    </source>
</evidence>
<gene>
    <name evidence="3" type="ORF">EKO27_g5067</name>
</gene>
<dbReference type="InterPro" id="IPR007483">
    <property type="entry name" value="Hamartin"/>
</dbReference>
<feature type="region of interest" description="Disordered" evidence="2">
    <location>
        <begin position="473"/>
        <end position="524"/>
    </location>
</feature>
<keyword evidence="4" id="KW-1185">Reference proteome</keyword>
<feature type="compositionally biased region" description="Polar residues" evidence="2">
    <location>
        <begin position="473"/>
        <end position="492"/>
    </location>
</feature>
<feature type="compositionally biased region" description="Low complexity" evidence="2">
    <location>
        <begin position="885"/>
        <end position="895"/>
    </location>
</feature>
<feature type="coiled-coil region" evidence="1">
    <location>
        <begin position="838"/>
        <end position="865"/>
    </location>
</feature>
<dbReference type="Proteomes" id="UP000286045">
    <property type="component" value="Unassembled WGS sequence"/>
</dbReference>
<feature type="compositionally biased region" description="Polar residues" evidence="2">
    <location>
        <begin position="928"/>
        <end position="952"/>
    </location>
</feature>
<feature type="compositionally biased region" description="Basic and acidic residues" evidence="2">
    <location>
        <begin position="494"/>
        <end position="506"/>
    </location>
</feature>